<dbReference type="SUPFAM" id="SSF81606">
    <property type="entry name" value="PP2C-like"/>
    <property type="match status" value="1"/>
</dbReference>
<dbReference type="InterPro" id="IPR001932">
    <property type="entry name" value="PPM-type_phosphatase-like_dom"/>
</dbReference>
<comment type="caution">
    <text evidence="3">The sequence shown here is derived from an EMBL/GenBank/DDBJ whole genome shotgun (WGS) entry which is preliminary data.</text>
</comment>
<feature type="region of interest" description="Disordered" evidence="1">
    <location>
        <begin position="220"/>
        <end position="247"/>
    </location>
</feature>
<evidence type="ECO:0000313" key="4">
    <source>
        <dbReference type="Proteomes" id="UP000604046"/>
    </source>
</evidence>
<accession>A0A812QPM8</accession>
<dbReference type="PANTHER" id="PTHR47992">
    <property type="entry name" value="PROTEIN PHOSPHATASE"/>
    <property type="match status" value="1"/>
</dbReference>
<dbReference type="Gene3D" id="3.60.40.10">
    <property type="entry name" value="PPM-type phosphatase domain"/>
    <property type="match status" value="1"/>
</dbReference>
<gene>
    <name evidence="3" type="ORF">SNAT2548_LOCUS21626</name>
</gene>
<evidence type="ECO:0000256" key="1">
    <source>
        <dbReference type="SAM" id="MobiDB-lite"/>
    </source>
</evidence>
<dbReference type="PROSITE" id="PS51746">
    <property type="entry name" value="PPM_2"/>
    <property type="match status" value="1"/>
</dbReference>
<proteinExistence type="predicted"/>
<dbReference type="InterPro" id="IPR015655">
    <property type="entry name" value="PP2C"/>
</dbReference>
<organism evidence="3 4">
    <name type="scientific">Symbiodinium natans</name>
    <dbReference type="NCBI Taxonomy" id="878477"/>
    <lineage>
        <taxon>Eukaryota</taxon>
        <taxon>Sar</taxon>
        <taxon>Alveolata</taxon>
        <taxon>Dinophyceae</taxon>
        <taxon>Suessiales</taxon>
        <taxon>Symbiodiniaceae</taxon>
        <taxon>Symbiodinium</taxon>
    </lineage>
</organism>
<keyword evidence="4" id="KW-1185">Reference proteome</keyword>
<dbReference type="CDD" id="cd00143">
    <property type="entry name" value="PP2Cc"/>
    <property type="match status" value="1"/>
</dbReference>
<dbReference type="Pfam" id="PF00481">
    <property type="entry name" value="PP2C"/>
    <property type="match status" value="1"/>
</dbReference>
<dbReference type="EMBL" id="CAJNDS010002258">
    <property type="protein sequence ID" value="CAE7397172.1"/>
    <property type="molecule type" value="Genomic_DNA"/>
</dbReference>
<feature type="domain" description="PPM-type phosphatase" evidence="2">
    <location>
        <begin position="78"/>
        <end position="421"/>
    </location>
</feature>
<evidence type="ECO:0000259" key="2">
    <source>
        <dbReference type="PROSITE" id="PS51746"/>
    </source>
</evidence>
<dbReference type="SMART" id="SM00332">
    <property type="entry name" value="PP2Cc"/>
    <property type="match status" value="1"/>
</dbReference>
<sequence>MGASNNHPTLPAERFAKGVPDSLDWRSLMDVLFQPCHQAVLMYTSDQELPGPQRHLRKEVKTLRCSESTPLQETGMLPAGMVSQKGNKLQPNQDSAFYFHFVDSDGSRIWCACVLDGHGPLGHEMSALGMQWLPLLILREPLLATDAGRLIPSDPQTVFTAIQAAFQKIGRLMQKASETGWGPRGYSGATCTLAFCAHGLLHTANVGDSRMILGTLPAPSASSASGQCEPGESPNSPKSPRESAAESSGECRVSGVCDCRVLTRDHKPEDPDERLRIEQLGGIVARQRVYLDEWPYVGLNMSRSLGDAKLHAVGVSHVPDVATVFLESAGGQSDGQHPESIGLNLQFLVAASDGVWDFTACDEAAQLVGQKLEARRRQQTDKTGVPESLDDVCAALVLRAQRAWEAECPDLDDITAIVVCIEPEPPRS</sequence>
<evidence type="ECO:0000313" key="3">
    <source>
        <dbReference type="EMBL" id="CAE7397172.1"/>
    </source>
</evidence>
<protein>
    <recommendedName>
        <fullName evidence="2">PPM-type phosphatase domain-containing protein</fullName>
    </recommendedName>
</protein>
<dbReference type="GO" id="GO:0004722">
    <property type="term" value="F:protein serine/threonine phosphatase activity"/>
    <property type="evidence" value="ECO:0007669"/>
    <property type="project" value="InterPro"/>
</dbReference>
<dbReference type="InterPro" id="IPR036457">
    <property type="entry name" value="PPM-type-like_dom_sf"/>
</dbReference>
<dbReference type="OrthoDB" id="10264738at2759"/>
<dbReference type="AlphaFoldDB" id="A0A812QPM8"/>
<name>A0A812QPM8_9DINO</name>
<dbReference type="Proteomes" id="UP000604046">
    <property type="component" value="Unassembled WGS sequence"/>
</dbReference>
<reference evidence="3" key="1">
    <citation type="submission" date="2021-02" db="EMBL/GenBank/DDBJ databases">
        <authorList>
            <person name="Dougan E. K."/>
            <person name="Rhodes N."/>
            <person name="Thang M."/>
            <person name="Chan C."/>
        </authorList>
    </citation>
    <scope>NUCLEOTIDE SEQUENCE</scope>
</reference>